<evidence type="ECO:0000313" key="2">
    <source>
        <dbReference type="Proteomes" id="UP000485058"/>
    </source>
</evidence>
<reference evidence="1 2" key="1">
    <citation type="submission" date="2020-02" db="EMBL/GenBank/DDBJ databases">
        <title>Draft genome sequence of Haematococcus lacustris strain NIES-144.</title>
        <authorList>
            <person name="Morimoto D."/>
            <person name="Nakagawa S."/>
            <person name="Yoshida T."/>
            <person name="Sawayama S."/>
        </authorList>
    </citation>
    <scope>NUCLEOTIDE SEQUENCE [LARGE SCALE GENOMIC DNA]</scope>
    <source>
        <strain evidence="1 2">NIES-144</strain>
    </source>
</reference>
<keyword evidence="2" id="KW-1185">Reference proteome</keyword>
<dbReference type="EMBL" id="BLLF01002290">
    <property type="protein sequence ID" value="GFH23509.1"/>
    <property type="molecule type" value="Genomic_DNA"/>
</dbReference>
<organism evidence="1 2">
    <name type="scientific">Haematococcus lacustris</name>
    <name type="common">Green alga</name>
    <name type="synonym">Haematococcus pluvialis</name>
    <dbReference type="NCBI Taxonomy" id="44745"/>
    <lineage>
        <taxon>Eukaryota</taxon>
        <taxon>Viridiplantae</taxon>
        <taxon>Chlorophyta</taxon>
        <taxon>core chlorophytes</taxon>
        <taxon>Chlorophyceae</taxon>
        <taxon>CS clade</taxon>
        <taxon>Chlamydomonadales</taxon>
        <taxon>Haematococcaceae</taxon>
        <taxon>Haematococcus</taxon>
    </lineage>
</organism>
<name>A0A699ZV64_HAELA</name>
<gene>
    <name evidence="1" type="ORF">HaLaN_21131</name>
</gene>
<dbReference type="Proteomes" id="UP000485058">
    <property type="component" value="Unassembled WGS sequence"/>
</dbReference>
<sequence length="27" mass="3152">MPVLLDFTAEQRMDPATYATLLQVDRR</sequence>
<dbReference type="AlphaFoldDB" id="A0A699ZV64"/>
<evidence type="ECO:0000313" key="1">
    <source>
        <dbReference type="EMBL" id="GFH23509.1"/>
    </source>
</evidence>
<accession>A0A699ZV64</accession>
<proteinExistence type="predicted"/>
<protein>
    <submittedName>
        <fullName evidence="1">Uncharacterized protein</fullName>
    </submittedName>
</protein>
<comment type="caution">
    <text evidence="1">The sequence shown here is derived from an EMBL/GenBank/DDBJ whole genome shotgun (WGS) entry which is preliminary data.</text>
</comment>